<name>A0A6L2P782_TANCI</name>
<dbReference type="CDD" id="cd09272">
    <property type="entry name" value="RNase_HI_RT_Ty1"/>
    <property type="match status" value="1"/>
</dbReference>
<gene>
    <name evidence="2" type="ORF">Tci_066269</name>
</gene>
<proteinExistence type="predicted"/>
<feature type="domain" description="Reverse transcriptase Ty1/copia-type" evidence="1">
    <location>
        <begin position="85"/>
        <end position="178"/>
    </location>
</feature>
<dbReference type="PANTHER" id="PTHR11439:SF495">
    <property type="entry name" value="REVERSE TRANSCRIPTASE, RNA-DEPENDENT DNA POLYMERASE-RELATED"/>
    <property type="match status" value="1"/>
</dbReference>
<dbReference type="Pfam" id="PF07727">
    <property type="entry name" value="RVT_2"/>
    <property type="match status" value="1"/>
</dbReference>
<dbReference type="PANTHER" id="PTHR11439">
    <property type="entry name" value="GAG-POL-RELATED RETROTRANSPOSON"/>
    <property type="match status" value="1"/>
</dbReference>
<accession>A0A6L2P782</accession>
<organism evidence="2">
    <name type="scientific">Tanacetum cinerariifolium</name>
    <name type="common">Dalmatian daisy</name>
    <name type="synonym">Chrysanthemum cinerariifolium</name>
    <dbReference type="NCBI Taxonomy" id="118510"/>
    <lineage>
        <taxon>Eukaryota</taxon>
        <taxon>Viridiplantae</taxon>
        <taxon>Streptophyta</taxon>
        <taxon>Embryophyta</taxon>
        <taxon>Tracheophyta</taxon>
        <taxon>Spermatophyta</taxon>
        <taxon>Magnoliopsida</taxon>
        <taxon>eudicotyledons</taxon>
        <taxon>Gunneridae</taxon>
        <taxon>Pentapetalae</taxon>
        <taxon>asterids</taxon>
        <taxon>campanulids</taxon>
        <taxon>Asterales</taxon>
        <taxon>Asteraceae</taxon>
        <taxon>Asteroideae</taxon>
        <taxon>Anthemideae</taxon>
        <taxon>Anthemidinae</taxon>
        <taxon>Tanacetum</taxon>
    </lineage>
</organism>
<reference evidence="2" key="1">
    <citation type="journal article" date="2019" name="Sci. Rep.">
        <title>Draft genome of Tanacetum cinerariifolium, the natural source of mosquito coil.</title>
        <authorList>
            <person name="Yamashiro T."/>
            <person name="Shiraishi A."/>
            <person name="Satake H."/>
            <person name="Nakayama K."/>
        </authorList>
    </citation>
    <scope>NUCLEOTIDE SEQUENCE</scope>
</reference>
<dbReference type="InterPro" id="IPR043502">
    <property type="entry name" value="DNA/RNA_pol_sf"/>
</dbReference>
<evidence type="ECO:0000313" key="2">
    <source>
        <dbReference type="EMBL" id="GEU94291.1"/>
    </source>
</evidence>
<evidence type="ECO:0000259" key="1">
    <source>
        <dbReference type="Pfam" id="PF07727"/>
    </source>
</evidence>
<comment type="caution">
    <text evidence="2">The sequence shown here is derived from an EMBL/GenBank/DDBJ whole genome shotgun (WGS) entry which is preliminary data.</text>
</comment>
<protein>
    <recommendedName>
        <fullName evidence="1">Reverse transcriptase Ty1/copia-type domain-containing protein</fullName>
    </recommendedName>
</protein>
<dbReference type="AlphaFoldDB" id="A0A6L2P782"/>
<dbReference type="EMBL" id="BKCJ010011041">
    <property type="protein sequence ID" value="GEU94291.1"/>
    <property type="molecule type" value="Genomic_DNA"/>
</dbReference>
<dbReference type="InterPro" id="IPR013103">
    <property type="entry name" value="RVT_2"/>
</dbReference>
<sequence>MNVTFDELLAMGFEQCSLKPSLQCTTSGQISSGFDLSFAPSTITSQQPTEGELDLLFEAMYDGYSGGQPSAAPRTDQAAQANPMLVPPPDYLKPLTLKWLFKNKHDKENTVIRNKSRLVVRGYHQEEGIDFKESFASVARMEAIMIFLAYAAYKSFTVFQIDVKTAFLHGTIDPMLFIRYFEDDILVIQVYVDDIIFGSTDPKPDIVHATCLCAWYQSKTTKKHLKEVKRIFCYLWGTVNLGLWYTEDSGFELTGFSDADYARCKDTFKSTSGETQFLGEKLVTWSSRKQDCTALSIAKAKYVSLSACCAQVLWMRTQLTDYGILFHKIPTYYDSKSAIAISCNPVQHTDYQLADLFTKALPVDRFNYLVCRLVKNENPSRVNIKQLCGRISRRRYNLIPAESRFKTSCSIDKDKYMMKAQAHLSKFSVISDVQALPQKEYYR</sequence>
<dbReference type="SUPFAM" id="SSF56672">
    <property type="entry name" value="DNA/RNA polymerases"/>
    <property type="match status" value="1"/>
</dbReference>